<dbReference type="EC" id="2.7.11.1" evidence="1"/>
<organism evidence="10 11">
    <name type="scientific">Canna indica</name>
    <name type="common">Indian-shot</name>
    <dbReference type="NCBI Taxonomy" id="4628"/>
    <lineage>
        <taxon>Eukaryota</taxon>
        <taxon>Viridiplantae</taxon>
        <taxon>Streptophyta</taxon>
        <taxon>Embryophyta</taxon>
        <taxon>Tracheophyta</taxon>
        <taxon>Spermatophyta</taxon>
        <taxon>Magnoliopsida</taxon>
        <taxon>Liliopsida</taxon>
        <taxon>Zingiberales</taxon>
        <taxon>Cannaceae</taxon>
        <taxon>Canna</taxon>
    </lineage>
</organism>
<accession>A0AAQ3JYR6</accession>
<dbReference type="Gene3D" id="3.10.20.90">
    <property type="entry name" value="Phosphatidylinositol 3-kinase Catalytic Subunit, Chain A, domain 1"/>
    <property type="match status" value="1"/>
</dbReference>
<dbReference type="EMBL" id="CP136891">
    <property type="protein sequence ID" value="WOK98733.1"/>
    <property type="molecule type" value="Genomic_DNA"/>
</dbReference>
<comment type="catalytic activity">
    <reaction evidence="7">
        <text>L-threonyl-[protein] + ATP = O-phospho-L-threonyl-[protein] + ADP + H(+)</text>
        <dbReference type="Rhea" id="RHEA:46608"/>
        <dbReference type="Rhea" id="RHEA-COMP:11060"/>
        <dbReference type="Rhea" id="RHEA-COMP:11605"/>
        <dbReference type="ChEBI" id="CHEBI:15378"/>
        <dbReference type="ChEBI" id="CHEBI:30013"/>
        <dbReference type="ChEBI" id="CHEBI:30616"/>
        <dbReference type="ChEBI" id="CHEBI:61977"/>
        <dbReference type="ChEBI" id="CHEBI:456216"/>
        <dbReference type="EC" id="2.7.11.1"/>
    </reaction>
</comment>
<evidence type="ECO:0000313" key="10">
    <source>
        <dbReference type="EMBL" id="WOK98733.1"/>
    </source>
</evidence>
<dbReference type="InterPro" id="IPR000719">
    <property type="entry name" value="Prot_kinase_dom"/>
</dbReference>
<dbReference type="Proteomes" id="UP001327560">
    <property type="component" value="Chromosome 2"/>
</dbReference>
<dbReference type="FunFam" id="1.10.510.10:FF:000046">
    <property type="entry name" value="probable serine/threonine-protein kinase WNK9"/>
    <property type="match status" value="1"/>
</dbReference>
<gene>
    <name evidence="10" type="ORF">Cni_G07445</name>
</gene>
<protein>
    <recommendedName>
        <fullName evidence="1">non-specific serine/threonine protein kinase</fullName>
        <ecNumber evidence="1">2.7.11.1</ecNumber>
    </recommendedName>
</protein>
<evidence type="ECO:0000256" key="3">
    <source>
        <dbReference type="ARBA" id="ARBA00022679"/>
    </source>
</evidence>
<evidence type="ECO:0000256" key="2">
    <source>
        <dbReference type="ARBA" id="ARBA00022527"/>
    </source>
</evidence>
<dbReference type="GO" id="GO:0005524">
    <property type="term" value="F:ATP binding"/>
    <property type="evidence" value="ECO:0007669"/>
    <property type="project" value="UniProtKB-KW"/>
</dbReference>
<keyword evidence="11" id="KW-1185">Reference proteome</keyword>
<dbReference type="InterPro" id="IPR050588">
    <property type="entry name" value="WNK_Ser-Thr_kinase"/>
</dbReference>
<comment type="catalytic activity">
    <reaction evidence="8">
        <text>L-seryl-[protein] + ATP = O-phospho-L-seryl-[protein] + ADP + H(+)</text>
        <dbReference type="Rhea" id="RHEA:17989"/>
        <dbReference type="Rhea" id="RHEA-COMP:9863"/>
        <dbReference type="Rhea" id="RHEA-COMP:11604"/>
        <dbReference type="ChEBI" id="CHEBI:15378"/>
        <dbReference type="ChEBI" id="CHEBI:29999"/>
        <dbReference type="ChEBI" id="CHEBI:30616"/>
        <dbReference type="ChEBI" id="CHEBI:83421"/>
        <dbReference type="ChEBI" id="CHEBI:456216"/>
        <dbReference type="EC" id="2.7.11.1"/>
    </reaction>
</comment>
<keyword evidence="3" id="KW-0808">Transferase</keyword>
<keyword evidence="5 10" id="KW-0418">Kinase</keyword>
<dbReference type="PROSITE" id="PS50011">
    <property type="entry name" value="PROTEIN_KINASE_DOM"/>
    <property type="match status" value="1"/>
</dbReference>
<proteinExistence type="predicted"/>
<keyword evidence="6" id="KW-0067">ATP-binding</keyword>
<dbReference type="Pfam" id="PF00069">
    <property type="entry name" value="Pkinase"/>
    <property type="match status" value="1"/>
</dbReference>
<dbReference type="PANTHER" id="PTHR13902">
    <property type="entry name" value="SERINE/THREONINE-PROTEIN KINASE WNK WITH NO LYSINE -RELATED"/>
    <property type="match status" value="1"/>
</dbReference>
<evidence type="ECO:0000256" key="8">
    <source>
        <dbReference type="ARBA" id="ARBA00048679"/>
    </source>
</evidence>
<dbReference type="Gene3D" id="3.30.200.20">
    <property type="entry name" value="Phosphorylase Kinase, domain 1"/>
    <property type="match status" value="1"/>
</dbReference>
<sequence length="651" mass="73330">MEPVYINGFPSGFRGGGDGGGTLDNECIEVDPTGRYLRYKEVLGRGASKTVYKAFDQVNGIEVAWNQVRIDEVLQSADNLERLYSEIHLLKSLKHENIMKYYNSWVDNQQKTINIITELLTSGSLRQYRKKYKHVDMKAIKCWARQILRGLEYLHSHKSPILHRDLKCDNIFINGNNGEVKIGDLGLAIVMQQPTARSVIGTPEFMAPELYEEEYNELADIYSFGMCMLEMITLEYPYSECRNSAQIYKKVISGVKPAALDKVTDPQVRQFIEKCLVSASDRLPARDLLEDPFLQTDSLKEPVTYTVGASNDNSIIMNPPSIPLSMDIDSDYKLLPTSTGTENSSQVTTFTPVMEFVRNNRNNEFRLKGVKNDDNSVSLTLRIADAHGRVRNIHFLFYLDSDTALAVAAEMVEQLELSEYDVVFIANFIDFLIMKLIPGWTPYANNSSNENSSKEYGAYDNNDLYSDCPSNTPPSSNYFEAGYDHVDLPQLNLGTSEGEYRENENGAFYKKSGVALSPLDYNSFWSWVNGADKTSLQSATSFMFASSSISLSGYNTDADSKGDKAACDIAEGLSSNDNVKSLDSHSYNVGSLYLKKGSSSLSLTDKDQCELKAEFGMVEAQYQRLFYELSRRREDALQDARKRWFARRSNG</sequence>
<evidence type="ECO:0000256" key="4">
    <source>
        <dbReference type="ARBA" id="ARBA00022741"/>
    </source>
</evidence>
<feature type="domain" description="Protein kinase" evidence="9">
    <location>
        <begin position="37"/>
        <end position="294"/>
    </location>
</feature>
<reference evidence="10 11" key="1">
    <citation type="submission" date="2023-10" db="EMBL/GenBank/DDBJ databases">
        <title>Chromosome-scale genome assembly provides insights into flower coloration mechanisms of Canna indica.</title>
        <authorList>
            <person name="Li C."/>
        </authorList>
    </citation>
    <scope>NUCLEOTIDE SEQUENCE [LARGE SCALE GENOMIC DNA]</scope>
    <source>
        <tissue evidence="10">Flower</tissue>
    </source>
</reference>
<evidence type="ECO:0000256" key="5">
    <source>
        <dbReference type="ARBA" id="ARBA00022777"/>
    </source>
</evidence>
<dbReference type="Gene3D" id="1.10.510.10">
    <property type="entry name" value="Transferase(Phosphotransferase) domain 1"/>
    <property type="match status" value="1"/>
</dbReference>
<dbReference type="FunFam" id="3.30.200.20:FF:000075">
    <property type="entry name" value="Probable serine/threonine-protein kinase WNK1"/>
    <property type="match status" value="1"/>
</dbReference>
<dbReference type="GO" id="GO:0004674">
    <property type="term" value="F:protein serine/threonine kinase activity"/>
    <property type="evidence" value="ECO:0007669"/>
    <property type="project" value="UniProtKB-KW"/>
</dbReference>
<dbReference type="Pfam" id="PF12202">
    <property type="entry name" value="OSR1_C"/>
    <property type="match status" value="1"/>
</dbReference>
<keyword evidence="4" id="KW-0547">Nucleotide-binding</keyword>
<evidence type="ECO:0000259" key="9">
    <source>
        <dbReference type="PROSITE" id="PS50011"/>
    </source>
</evidence>
<dbReference type="CDD" id="cd13983">
    <property type="entry name" value="STKc_WNK"/>
    <property type="match status" value="1"/>
</dbReference>
<keyword evidence="2" id="KW-0723">Serine/threonine-protein kinase</keyword>
<dbReference type="AlphaFoldDB" id="A0AAQ3JYR6"/>
<dbReference type="PROSITE" id="PS00108">
    <property type="entry name" value="PROTEIN_KINASE_ST"/>
    <property type="match status" value="1"/>
</dbReference>
<dbReference type="SUPFAM" id="SSF56112">
    <property type="entry name" value="Protein kinase-like (PK-like)"/>
    <property type="match status" value="1"/>
</dbReference>
<evidence type="ECO:0000256" key="6">
    <source>
        <dbReference type="ARBA" id="ARBA00022840"/>
    </source>
</evidence>
<name>A0AAQ3JYR6_9LILI</name>
<evidence type="ECO:0000313" key="11">
    <source>
        <dbReference type="Proteomes" id="UP001327560"/>
    </source>
</evidence>
<evidence type="ECO:0000256" key="7">
    <source>
        <dbReference type="ARBA" id="ARBA00047899"/>
    </source>
</evidence>
<dbReference type="InterPro" id="IPR011009">
    <property type="entry name" value="Kinase-like_dom_sf"/>
</dbReference>
<dbReference type="InterPro" id="IPR008271">
    <property type="entry name" value="Ser/Thr_kinase_AS"/>
</dbReference>
<dbReference type="SMART" id="SM00220">
    <property type="entry name" value="S_TKc"/>
    <property type="match status" value="1"/>
</dbReference>
<evidence type="ECO:0000256" key="1">
    <source>
        <dbReference type="ARBA" id="ARBA00012513"/>
    </source>
</evidence>
<dbReference type="InterPro" id="IPR024678">
    <property type="entry name" value="Kinase_OSR1/WNK_CCT"/>
</dbReference>